<proteinExistence type="inferred from homology"/>
<evidence type="ECO:0000313" key="2">
    <source>
        <dbReference type="Proteomes" id="UP000035642"/>
    </source>
</evidence>
<reference evidence="3" key="2">
    <citation type="submission" date="2017-02" db="UniProtKB">
        <authorList>
            <consortium name="WormBaseParasite"/>
        </authorList>
    </citation>
    <scope>IDENTIFICATION</scope>
</reference>
<dbReference type="PANTHER" id="PTHR16487">
    <property type="entry name" value="PPP4R2-RELATED PROTEIN"/>
    <property type="match status" value="1"/>
</dbReference>
<name>A0A0K0CZ21_ANGCA</name>
<dbReference type="Pfam" id="PF09184">
    <property type="entry name" value="PPP4R2"/>
    <property type="match status" value="1"/>
</dbReference>
<dbReference type="AlphaFoldDB" id="A0A0K0CZ21"/>
<dbReference type="STRING" id="6313.A0A0K0CZ21"/>
<dbReference type="GO" id="GO:0019888">
    <property type="term" value="F:protein phosphatase regulator activity"/>
    <property type="evidence" value="ECO:0007669"/>
    <property type="project" value="InterPro"/>
</dbReference>
<comment type="similarity">
    <text evidence="1">Belongs to the PPP4R2 family.</text>
</comment>
<dbReference type="WBParaSite" id="ACAC_0000294001-mRNA-1">
    <property type="protein sequence ID" value="ACAC_0000294001-mRNA-1"/>
    <property type="gene ID" value="ACAC_0000294001"/>
</dbReference>
<dbReference type="PANTHER" id="PTHR16487:SF0">
    <property type="entry name" value="PROTEIN PHOSPHATASE 4 REGULATORY SUBUNIT 2-RELATED"/>
    <property type="match status" value="1"/>
</dbReference>
<evidence type="ECO:0000256" key="1">
    <source>
        <dbReference type="ARBA" id="ARBA00009207"/>
    </source>
</evidence>
<sequence>MTSVVAPNKPQEMEARRMTFTKYLDDIIKKETPSLSWSDVSKEFLLFFKDFVERTEEGFEKLTGKVQDLRGEWEITRIYHFVIAKVEAFENFPFTWRRFCELLYDPFKNYKRMMPFMHALERVINVPTTDRSCRSPSKDIFFGESTFLEDHLLSPIYTVLQVRMLVGGCPQLV</sequence>
<accession>A0A0K0CZ21</accession>
<protein>
    <submittedName>
        <fullName evidence="3">MADF domain-containing protein</fullName>
    </submittedName>
</protein>
<dbReference type="InterPro" id="IPR015267">
    <property type="entry name" value="PPP4R2"/>
</dbReference>
<dbReference type="GO" id="GO:0005737">
    <property type="term" value="C:cytoplasm"/>
    <property type="evidence" value="ECO:0007669"/>
    <property type="project" value="TreeGrafter"/>
</dbReference>
<evidence type="ECO:0000313" key="3">
    <source>
        <dbReference type="WBParaSite" id="ACAC_0000294001-mRNA-1"/>
    </source>
</evidence>
<keyword evidence="2" id="KW-1185">Reference proteome</keyword>
<dbReference type="Proteomes" id="UP000035642">
    <property type="component" value="Unassembled WGS sequence"/>
</dbReference>
<dbReference type="GO" id="GO:0030289">
    <property type="term" value="C:protein phosphatase 4 complex"/>
    <property type="evidence" value="ECO:0007669"/>
    <property type="project" value="InterPro"/>
</dbReference>
<reference evidence="2" key="1">
    <citation type="submission" date="2012-09" db="EMBL/GenBank/DDBJ databases">
        <authorList>
            <person name="Martin A.A."/>
        </authorList>
    </citation>
    <scope>NUCLEOTIDE SEQUENCE</scope>
</reference>
<organism evidence="2 3">
    <name type="scientific">Angiostrongylus cantonensis</name>
    <name type="common">Rat lungworm</name>
    <dbReference type="NCBI Taxonomy" id="6313"/>
    <lineage>
        <taxon>Eukaryota</taxon>
        <taxon>Metazoa</taxon>
        <taxon>Ecdysozoa</taxon>
        <taxon>Nematoda</taxon>
        <taxon>Chromadorea</taxon>
        <taxon>Rhabditida</taxon>
        <taxon>Rhabditina</taxon>
        <taxon>Rhabditomorpha</taxon>
        <taxon>Strongyloidea</taxon>
        <taxon>Metastrongylidae</taxon>
        <taxon>Angiostrongylus</taxon>
    </lineage>
</organism>
<dbReference type="GO" id="GO:0005634">
    <property type="term" value="C:nucleus"/>
    <property type="evidence" value="ECO:0007669"/>
    <property type="project" value="TreeGrafter"/>
</dbReference>